<dbReference type="InterPro" id="IPR051311">
    <property type="entry name" value="DedA_domain"/>
</dbReference>
<evidence type="ECO:0000256" key="4">
    <source>
        <dbReference type="ARBA" id="ARBA00022989"/>
    </source>
</evidence>
<feature type="transmembrane region" description="Helical" evidence="6">
    <location>
        <begin position="35"/>
        <end position="57"/>
    </location>
</feature>
<comment type="subcellular location">
    <subcellularLocation>
        <location evidence="1">Cell membrane</location>
        <topology evidence="1">Multi-pass membrane protein</topology>
    </subcellularLocation>
</comment>
<dbReference type="InterPro" id="IPR032816">
    <property type="entry name" value="VTT_dom"/>
</dbReference>
<feature type="transmembrane region" description="Helical" evidence="6">
    <location>
        <begin position="192"/>
        <end position="210"/>
    </location>
</feature>
<name>A0A928YSW0_9GAMM</name>
<dbReference type="AlphaFoldDB" id="A0A928YSW0"/>
<protein>
    <submittedName>
        <fullName evidence="8">DedA family protein</fullName>
    </submittedName>
</protein>
<feature type="transmembrane region" description="Helical" evidence="6">
    <location>
        <begin position="77"/>
        <end position="95"/>
    </location>
</feature>
<feature type="transmembrane region" description="Helical" evidence="6">
    <location>
        <begin position="107"/>
        <end position="132"/>
    </location>
</feature>
<evidence type="ECO:0000313" key="9">
    <source>
        <dbReference type="Proteomes" id="UP000652567"/>
    </source>
</evidence>
<keyword evidence="5 6" id="KW-0472">Membrane</keyword>
<evidence type="ECO:0000259" key="7">
    <source>
        <dbReference type="Pfam" id="PF09335"/>
    </source>
</evidence>
<evidence type="ECO:0000256" key="2">
    <source>
        <dbReference type="ARBA" id="ARBA00022475"/>
    </source>
</evidence>
<keyword evidence="3 6" id="KW-0812">Transmembrane</keyword>
<feature type="domain" description="VTT" evidence="7">
    <location>
        <begin position="95"/>
        <end position="212"/>
    </location>
</feature>
<evidence type="ECO:0000256" key="6">
    <source>
        <dbReference type="SAM" id="Phobius"/>
    </source>
</evidence>
<evidence type="ECO:0000256" key="1">
    <source>
        <dbReference type="ARBA" id="ARBA00004651"/>
    </source>
</evidence>
<dbReference type="Pfam" id="PF09335">
    <property type="entry name" value="VTT_dom"/>
    <property type="match status" value="1"/>
</dbReference>
<feature type="transmembrane region" description="Helical" evidence="6">
    <location>
        <begin position="222"/>
        <end position="243"/>
    </location>
</feature>
<comment type="caution">
    <text evidence="8">The sequence shown here is derived from an EMBL/GenBank/DDBJ whole genome shotgun (WGS) entry which is preliminary data.</text>
</comment>
<dbReference type="EMBL" id="PRDL01000001">
    <property type="protein sequence ID" value="MBE8716384.1"/>
    <property type="molecule type" value="Genomic_DNA"/>
</dbReference>
<evidence type="ECO:0000313" key="8">
    <source>
        <dbReference type="EMBL" id="MBE8716384.1"/>
    </source>
</evidence>
<proteinExistence type="predicted"/>
<gene>
    <name evidence="8" type="ORF">C4F51_04200</name>
</gene>
<dbReference type="PANTHER" id="PTHR42709:SF6">
    <property type="entry name" value="UNDECAPRENYL PHOSPHATE TRANSPORTER A"/>
    <property type="match status" value="1"/>
</dbReference>
<accession>A0A928YSW0</accession>
<keyword evidence="9" id="KW-1185">Reference proteome</keyword>
<evidence type="ECO:0000256" key="5">
    <source>
        <dbReference type="ARBA" id="ARBA00023136"/>
    </source>
</evidence>
<dbReference type="GO" id="GO:0005886">
    <property type="term" value="C:plasma membrane"/>
    <property type="evidence" value="ECO:0007669"/>
    <property type="project" value="UniProtKB-SubCell"/>
</dbReference>
<sequence>MREASLASAFRSARWRGCALLFLSRVTKNTFMKDLIRLAIIMAALFGFTFFLINLTGILTLDDIEAALTYVSQIHPVWVFLLVAGLLWVDLLLSIPTMAVSLLAGYFLGWSLAVPAVCTGLMLAGGSGYWLGRRYGLRLLSRITPDPVRLEAMTAIFSRYGIVTLIVCRALPMLPEISCCLAGATRLPISRFLPAYLIGSVPYAIVVTYAGSISSVDNPWPALIMAAVLSLVLWGGGALLLWYRRHRLRNRPVYAGPEPKP</sequence>
<reference evidence="8" key="1">
    <citation type="submission" date="2018-07" db="EMBL/GenBank/DDBJ databases">
        <title>Genome assembly of strain Ka43.</title>
        <authorList>
            <person name="Kukolya J."/>
            <person name="Nagy I."/>
            <person name="Horvath B."/>
            <person name="Toth A."/>
        </authorList>
    </citation>
    <scope>NUCLEOTIDE SEQUENCE</scope>
    <source>
        <strain evidence="8">KB43</strain>
    </source>
</reference>
<organism evidence="8 9">
    <name type="scientific">Cellvibrio polysaccharolyticus</name>
    <dbReference type="NCBI Taxonomy" id="2082724"/>
    <lineage>
        <taxon>Bacteria</taxon>
        <taxon>Pseudomonadati</taxon>
        <taxon>Pseudomonadota</taxon>
        <taxon>Gammaproteobacteria</taxon>
        <taxon>Cellvibrionales</taxon>
        <taxon>Cellvibrionaceae</taxon>
        <taxon>Cellvibrio</taxon>
    </lineage>
</organism>
<dbReference type="PANTHER" id="PTHR42709">
    <property type="entry name" value="ALKALINE PHOSPHATASE LIKE PROTEIN"/>
    <property type="match status" value="1"/>
</dbReference>
<keyword evidence="4 6" id="KW-1133">Transmembrane helix</keyword>
<keyword evidence="2" id="KW-1003">Cell membrane</keyword>
<evidence type="ECO:0000256" key="3">
    <source>
        <dbReference type="ARBA" id="ARBA00022692"/>
    </source>
</evidence>
<dbReference type="Proteomes" id="UP000652567">
    <property type="component" value="Unassembled WGS sequence"/>
</dbReference>